<dbReference type="EMBL" id="UINC01087774">
    <property type="protein sequence ID" value="SVC37428.1"/>
    <property type="molecule type" value="Genomic_DNA"/>
</dbReference>
<accession>A0A382LKX5</accession>
<evidence type="ECO:0000313" key="1">
    <source>
        <dbReference type="EMBL" id="SVC37428.1"/>
    </source>
</evidence>
<organism evidence="1">
    <name type="scientific">marine metagenome</name>
    <dbReference type="NCBI Taxonomy" id="408172"/>
    <lineage>
        <taxon>unclassified sequences</taxon>
        <taxon>metagenomes</taxon>
        <taxon>ecological metagenomes</taxon>
    </lineage>
</organism>
<feature type="non-terminal residue" evidence="1">
    <location>
        <position position="46"/>
    </location>
</feature>
<gene>
    <name evidence="1" type="ORF">METZ01_LOCUS290282</name>
</gene>
<name>A0A382LKX5_9ZZZZ</name>
<feature type="non-terminal residue" evidence="1">
    <location>
        <position position="1"/>
    </location>
</feature>
<sequence length="46" mass="5446">VGFSADCRHDPQSVKMGRDKASFWLTVSHFLMSEWNRNDKHTWAEH</sequence>
<proteinExistence type="predicted"/>
<dbReference type="AlphaFoldDB" id="A0A382LKX5"/>
<protein>
    <submittedName>
        <fullName evidence="1">Uncharacterized protein</fullName>
    </submittedName>
</protein>
<reference evidence="1" key="1">
    <citation type="submission" date="2018-05" db="EMBL/GenBank/DDBJ databases">
        <authorList>
            <person name="Lanie J.A."/>
            <person name="Ng W.-L."/>
            <person name="Kazmierczak K.M."/>
            <person name="Andrzejewski T.M."/>
            <person name="Davidsen T.M."/>
            <person name="Wayne K.J."/>
            <person name="Tettelin H."/>
            <person name="Glass J.I."/>
            <person name="Rusch D."/>
            <person name="Podicherti R."/>
            <person name="Tsui H.-C.T."/>
            <person name="Winkler M.E."/>
        </authorList>
    </citation>
    <scope>NUCLEOTIDE SEQUENCE</scope>
</reference>